<evidence type="ECO:0000313" key="16">
    <source>
        <dbReference type="Proteomes" id="UP000027120"/>
    </source>
</evidence>
<evidence type="ECO:0000256" key="3">
    <source>
        <dbReference type="ARBA" id="ARBA00022679"/>
    </source>
</evidence>
<dbReference type="EC" id="2.7.11.1" evidence="1"/>
<dbReference type="InterPro" id="IPR000719">
    <property type="entry name" value="Prot_kinase_dom"/>
</dbReference>
<evidence type="ECO:0000259" key="14">
    <source>
        <dbReference type="PROSITE" id="PS50948"/>
    </source>
</evidence>
<dbReference type="Gene3D" id="3.30.200.20">
    <property type="entry name" value="Phosphorylase Kinase, domain 1"/>
    <property type="match status" value="1"/>
</dbReference>
<dbReference type="EMBL" id="KK785977">
    <property type="protein sequence ID" value="KDO40378.1"/>
    <property type="molecule type" value="Genomic_DNA"/>
</dbReference>
<name>A0A067DC17_CITSI</name>
<dbReference type="CDD" id="cd01098">
    <property type="entry name" value="PAN_AP_plant"/>
    <property type="match status" value="1"/>
</dbReference>
<protein>
    <recommendedName>
        <fullName evidence="1">non-specific serine/threonine protein kinase</fullName>
        <ecNumber evidence="1">2.7.11.1</ecNumber>
    </recommendedName>
</protein>
<dbReference type="PROSITE" id="PS50948">
    <property type="entry name" value="PAN"/>
    <property type="match status" value="1"/>
</dbReference>
<evidence type="ECO:0000259" key="13">
    <source>
        <dbReference type="PROSITE" id="PS50011"/>
    </source>
</evidence>
<keyword evidence="12" id="KW-0812">Transmembrane</keyword>
<dbReference type="InterPro" id="IPR021820">
    <property type="entry name" value="S-locus_recpt_kinase_C"/>
</dbReference>
<evidence type="ECO:0000256" key="7">
    <source>
        <dbReference type="ARBA" id="ARBA00022840"/>
    </source>
</evidence>
<keyword evidence="16" id="KW-1185">Reference proteome</keyword>
<organism evidence="15 16">
    <name type="scientific">Citrus sinensis</name>
    <name type="common">Sweet orange</name>
    <name type="synonym">Citrus aurantium var. sinensis</name>
    <dbReference type="NCBI Taxonomy" id="2711"/>
    <lineage>
        <taxon>Eukaryota</taxon>
        <taxon>Viridiplantae</taxon>
        <taxon>Streptophyta</taxon>
        <taxon>Embryophyta</taxon>
        <taxon>Tracheophyta</taxon>
        <taxon>Spermatophyta</taxon>
        <taxon>Magnoliopsida</taxon>
        <taxon>eudicotyledons</taxon>
        <taxon>Gunneridae</taxon>
        <taxon>Pentapetalae</taxon>
        <taxon>rosids</taxon>
        <taxon>malvids</taxon>
        <taxon>Sapindales</taxon>
        <taxon>Rutaceae</taxon>
        <taxon>Aurantioideae</taxon>
        <taxon>Citrus</taxon>
    </lineage>
</organism>
<evidence type="ECO:0000256" key="1">
    <source>
        <dbReference type="ARBA" id="ARBA00012513"/>
    </source>
</evidence>
<gene>
    <name evidence="15" type="ORF">CISIN_1g0034891mg</name>
</gene>
<feature type="non-terminal residue" evidence="15">
    <location>
        <position position="1"/>
    </location>
</feature>
<evidence type="ECO:0000313" key="15">
    <source>
        <dbReference type="EMBL" id="KDO40378.1"/>
    </source>
</evidence>
<keyword evidence="3" id="KW-0808">Transferase</keyword>
<keyword evidence="4" id="KW-0732">Signal</keyword>
<feature type="transmembrane region" description="Helical" evidence="12">
    <location>
        <begin position="88"/>
        <end position="109"/>
    </location>
</feature>
<evidence type="ECO:0000256" key="8">
    <source>
        <dbReference type="ARBA" id="ARBA00023157"/>
    </source>
</evidence>
<evidence type="ECO:0000256" key="6">
    <source>
        <dbReference type="ARBA" id="ARBA00022777"/>
    </source>
</evidence>
<evidence type="ECO:0000256" key="4">
    <source>
        <dbReference type="ARBA" id="ARBA00022729"/>
    </source>
</evidence>
<keyword evidence="12" id="KW-1133">Transmembrane helix</keyword>
<dbReference type="PROSITE" id="PS50011">
    <property type="entry name" value="PROTEIN_KINASE_DOM"/>
    <property type="match status" value="1"/>
</dbReference>
<comment type="catalytic activity">
    <reaction evidence="10">
        <text>L-threonyl-[protein] + ATP = O-phospho-L-threonyl-[protein] + ADP + H(+)</text>
        <dbReference type="Rhea" id="RHEA:46608"/>
        <dbReference type="Rhea" id="RHEA-COMP:11060"/>
        <dbReference type="Rhea" id="RHEA-COMP:11605"/>
        <dbReference type="ChEBI" id="CHEBI:15378"/>
        <dbReference type="ChEBI" id="CHEBI:30013"/>
        <dbReference type="ChEBI" id="CHEBI:30616"/>
        <dbReference type="ChEBI" id="CHEBI:61977"/>
        <dbReference type="ChEBI" id="CHEBI:456216"/>
        <dbReference type="EC" id="2.7.11.1"/>
    </reaction>
</comment>
<keyword evidence="9" id="KW-0325">Glycoprotein</keyword>
<dbReference type="SMART" id="SM00473">
    <property type="entry name" value="PAN_AP"/>
    <property type="match status" value="1"/>
</dbReference>
<dbReference type="FunFam" id="3.30.200.20:FF:000195">
    <property type="entry name" value="G-type lectin S-receptor-like serine/threonine-protein kinase"/>
    <property type="match status" value="1"/>
</dbReference>
<evidence type="ECO:0000256" key="2">
    <source>
        <dbReference type="ARBA" id="ARBA00022527"/>
    </source>
</evidence>
<evidence type="ECO:0000256" key="11">
    <source>
        <dbReference type="ARBA" id="ARBA00048679"/>
    </source>
</evidence>
<feature type="domain" description="Protein kinase" evidence="13">
    <location>
        <begin position="164"/>
        <end position="427"/>
    </location>
</feature>
<dbReference type="GO" id="GO:0004674">
    <property type="term" value="F:protein serine/threonine kinase activity"/>
    <property type="evidence" value="ECO:0007669"/>
    <property type="project" value="UniProtKB-KW"/>
</dbReference>
<dbReference type="Pfam" id="PF11883">
    <property type="entry name" value="DUF3403"/>
    <property type="match status" value="1"/>
</dbReference>
<dbReference type="Pfam" id="PF08276">
    <property type="entry name" value="PAN_2"/>
    <property type="match status" value="1"/>
</dbReference>
<keyword evidence="2" id="KW-0723">Serine/threonine-protein kinase</keyword>
<proteinExistence type="predicted"/>
<dbReference type="InterPro" id="IPR003609">
    <property type="entry name" value="Pan_app"/>
</dbReference>
<sequence length="427" mass="48271">EVEGKQDGFFKLETMKVPYFAERSSANEDKCKDQCSNNCSCKAYAYEIGVGCMIWTHNLIDIRKLPSGGTNLYIRVAHEELDRKDMKLVIILSVIVGIIAIAICTFFAWRWFAKRKAMKENSKVQRLDLGEAYANFSTEKVNPARLQDLLVFNFEELANATNNFQLANKLGQGGFGPVYKGKLQDGQEIAVKRLSKASGQGQEEFMNEVMVISNLQHRNLVRLLGCCVEREENMLIYEYMPNKSLDSFLFDFGLARIFGGNQDQAATKRLVGTYGYMSPEYAMEGRFSEKSDVFSFGVLLLEIVSGRKNTSFYHEEFELTLLGYAWKLWNDNNVIDLVDPLISESGFKMEIIRCVNVGLLCVQEFVKDRPNMPTVVSMLNSEIKDLPAAKQPAFTVRRGAYDSASSSNQNQQICSINDVTVTLMEGR</sequence>
<dbReference type="FunFam" id="1.10.510.10:FF:001722">
    <property type="entry name" value="G-type lectin S-receptor-like serine/threonine-protein kinase B120"/>
    <property type="match status" value="1"/>
</dbReference>
<dbReference type="InterPro" id="IPR011009">
    <property type="entry name" value="Kinase-like_dom_sf"/>
</dbReference>
<dbReference type="Pfam" id="PF07714">
    <property type="entry name" value="PK_Tyr_Ser-Thr"/>
    <property type="match status" value="2"/>
</dbReference>
<dbReference type="Proteomes" id="UP000027120">
    <property type="component" value="Unassembled WGS sequence"/>
</dbReference>
<evidence type="ECO:0000256" key="5">
    <source>
        <dbReference type="ARBA" id="ARBA00022741"/>
    </source>
</evidence>
<feature type="domain" description="Apple" evidence="14">
    <location>
        <begin position="2"/>
        <end position="77"/>
    </location>
</feature>
<accession>A0A067DC17</accession>
<evidence type="ECO:0000256" key="9">
    <source>
        <dbReference type="ARBA" id="ARBA00023180"/>
    </source>
</evidence>
<comment type="catalytic activity">
    <reaction evidence="11">
        <text>L-seryl-[protein] + ATP = O-phospho-L-seryl-[protein] + ADP + H(+)</text>
        <dbReference type="Rhea" id="RHEA:17989"/>
        <dbReference type="Rhea" id="RHEA-COMP:9863"/>
        <dbReference type="Rhea" id="RHEA-COMP:11604"/>
        <dbReference type="ChEBI" id="CHEBI:15378"/>
        <dbReference type="ChEBI" id="CHEBI:29999"/>
        <dbReference type="ChEBI" id="CHEBI:30616"/>
        <dbReference type="ChEBI" id="CHEBI:83421"/>
        <dbReference type="ChEBI" id="CHEBI:456216"/>
        <dbReference type="EC" id="2.7.11.1"/>
    </reaction>
</comment>
<keyword evidence="7" id="KW-0067">ATP-binding</keyword>
<dbReference type="AlphaFoldDB" id="A0A067DC17"/>
<keyword evidence="12" id="KW-0472">Membrane</keyword>
<dbReference type="PANTHER" id="PTHR27002:SF1082">
    <property type="entry name" value="OS06G0693000 PROTEIN"/>
    <property type="match status" value="1"/>
</dbReference>
<evidence type="ECO:0000256" key="12">
    <source>
        <dbReference type="SAM" id="Phobius"/>
    </source>
</evidence>
<keyword evidence="6" id="KW-0418">Kinase</keyword>
<dbReference type="GO" id="GO:0005524">
    <property type="term" value="F:ATP binding"/>
    <property type="evidence" value="ECO:0007669"/>
    <property type="project" value="UniProtKB-KW"/>
</dbReference>
<reference evidence="15 16" key="1">
    <citation type="submission" date="2014-04" db="EMBL/GenBank/DDBJ databases">
        <authorList>
            <consortium name="International Citrus Genome Consortium"/>
            <person name="Gmitter F."/>
            <person name="Chen C."/>
            <person name="Farmerie W."/>
            <person name="Harkins T."/>
            <person name="Desany B."/>
            <person name="Mohiuddin M."/>
            <person name="Kodira C."/>
            <person name="Borodovsky M."/>
            <person name="Lomsadze A."/>
            <person name="Burns P."/>
            <person name="Jenkins J."/>
            <person name="Prochnik S."/>
            <person name="Shu S."/>
            <person name="Chapman J."/>
            <person name="Pitluck S."/>
            <person name="Schmutz J."/>
            <person name="Rokhsar D."/>
        </authorList>
    </citation>
    <scope>NUCLEOTIDE SEQUENCE</scope>
</reference>
<evidence type="ECO:0000256" key="10">
    <source>
        <dbReference type="ARBA" id="ARBA00047899"/>
    </source>
</evidence>
<keyword evidence="5" id="KW-0547">Nucleotide-binding</keyword>
<dbReference type="Gene3D" id="1.10.510.10">
    <property type="entry name" value="Transferase(Phosphotransferase) domain 1"/>
    <property type="match status" value="1"/>
</dbReference>
<dbReference type="InterPro" id="IPR001245">
    <property type="entry name" value="Ser-Thr/Tyr_kinase_cat_dom"/>
</dbReference>
<dbReference type="PANTHER" id="PTHR27002">
    <property type="entry name" value="RECEPTOR-LIKE SERINE/THREONINE-PROTEIN KINASE SD1-8"/>
    <property type="match status" value="1"/>
</dbReference>
<keyword evidence="8" id="KW-1015">Disulfide bond</keyword>
<dbReference type="SUPFAM" id="SSF56112">
    <property type="entry name" value="Protein kinase-like (PK-like)"/>
    <property type="match status" value="1"/>
</dbReference>